<evidence type="ECO:0000313" key="2">
    <source>
        <dbReference type="Proteomes" id="UP001060215"/>
    </source>
</evidence>
<accession>A0ACC0G0A5</accession>
<reference evidence="1 2" key="1">
    <citation type="journal article" date="2022" name="Plant J.">
        <title>Chromosome-level genome of Camellia lanceoleosa provides a valuable resource for understanding genome evolution and self-incompatibility.</title>
        <authorList>
            <person name="Gong W."/>
            <person name="Xiao S."/>
            <person name="Wang L."/>
            <person name="Liao Z."/>
            <person name="Chang Y."/>
            <person name="Mo W."/>
            <person name="Hu G."/>
            <person name="Li W."/>
            <person name="Zhao G."/>
            <person name="Zhu H."/>
            <person name="Hu X."/>
            <person name="Ji K."/>
            <person name="Xiang X."/>
            <person name="Song Q."/>
            <person name="Yuan D."/>
            <person name="Jin S."/>
            <person name="Zhang L."/>
        </authorList>
    </citation>
    <scope>NUCLEOTIDE SEQUENCE [LARGE SCALE GENOMIC DNA]</scope>
    <source>
        <strain evidence="1">SQ_2022a</strain>
    </source>
</reference>
<protein>
    <submittedName>
        <fullName evidence="1">GEM-like protein 4</fullName>
    </submittedName>
</protein>
<dbReference type="EMBL" id="CM045769">
    <property type="protein sequence ID" value="KAI7993757.1"/>
    <property type="molecule type" value="Genomic_DNA"/>
</dbReference>
<evidence type="ECO:0000313" key="1">
    <source>
        <dbReference type="EMBL" id="KAI7993757.1"/>
    </source>
</evidence>
<name>A0ACC0G0A5_9ERIC</name>
<sequence>MQLKFKIHQLTCLFYAYIYAFAESIARTITLSISSANTSDNHRTFLAKTKEYKTEPNWSNSSNMEQILAHVIGIPVSSSSMAYPNKLLQEPASQYHILYSSNGPLKLKHNKEDRVNKLGGKADNLANGIRELVRLGPKISKIVKGKLSLGAKIIRVGGLEKIFKHNFSVTEGEKLLKASQCYLSTTAGPIAGLLFISTDKVAFCSDKSIKLSSQTGDFVRIRYKVLIPVEKILRAGESQNVKRPSQKYIEIVTVDNFDFWFMGFLNYEKTLKYLEQAISQAW</sequence>
<organism evidence="1 2">
    <name type="scientific">Camellia lanceoleosa</name>
    <dbReference type="NCBI Taxonomy" id="1840588"/>
    <lineage>
        <taxon>Eukaryota</taxon>
        <taxon>Viridiplantae</taxon>
        <taxon>Streptophyta</taxon>
        <taxon>Embryophyta</taxon>
        <taxon>Tracheophyta</taxon>
        <taxon>Spermatophyta</taxon>
        <taxon>Magnoliopsida</taxon>
        <taxon>eudicotyledons</taxon>
        <taxon>Gunneridae</taxon>
        <taxon>Pentapetalae</taxon>
        <taxon>asterids</taxon>
        <taxon>Ericales</taxon>
        <taxon>Theaceae</taxon>
        <taxon>Camellia</taxon>
    </lineage>
</organism>
<keyword evidence="2" id="KW-1185">Reference proteome</keyword>
<gene>
    <name evidence="1" type="ORF">LOK49_LG11G00056</name>
</gene>
<comment type="caution">
    <text evidence="1">The sequence shown here is derived from an EMBL/GenBank/DDBJ whole genome shotgun (WGS) entry which is preliminary data.</text>
</comment>
<proteinExistence type="predicted"/>
<dbReference type="Proteomes" id="UP001060215">
    <property type="component" value="Chromosome 12"/>
</dbReference>